<evidence type="ECO:0000256" key="10">
    <source>
        <dbReference type="ARBA" id="ARBA00022771"/>
    </source>
</evidence>
<dbReference type="Pfam" id="PF25346">
    <property type="entry name" value="PH_MRCK"/>
    <property type="match status" value="1"/>
</dbReference>
<dbReference type="InterPro" id="IPR008271">
    <property type="entry name" value="Ser/Thr_kinase_AS"/>
</dbReference>
<dbReference type="GO" id="GO:0031032">
    <property type="term" value="P:actomyosin structure organization"/>
    <property type="evidence" value="ECO:0007669"/>
    <property type="project" value="TreeGrafter"/>
</dbReference>
<comment type="cofactor">
    <cofactor evidence="1">
        <name>Mg(2+)</name>
        <dbReference type="ChEBI" id="CHEBI:18420"/>
    </cofactor>
</comment>
<dbReference type="PROSITE" id="PS51285">
    <property type="entry name" value="AGC_KINASE_CTER"/>
    <property type="match status" value="1"/>
</dbReference>
<keyword evidence="7" id="KW-0808">Transferase</keyword>
<feature type="binding site" evidence="17">
    <location>
        <position position="101"/>
    </location>
    <ligand>
        <name>ATP</name>
        <dbReference type="ChEBI" id="CHEBI:30616"/>
    </ligand>
</feature>
<dbReference type="GO" id="GO:0005737">
    <property type="term" value="C:cytoplasm"/>
    <property type="evidence" value="ECO:0007669"/>
    <property type="project" value="UniProtKB-SubCell"/>
</dbReference>
<keyword evidence="9 17" id="KW-0547">Nucleotide-binding</keyword>
<dbReference type="EMBL" id="KE346360">
    <property type="protein sequence ID" value="KJE88721.1"/>
    <property type="molecule type" value="Genomic_DNA"/>
</dbReference>
<dbReference type="InterPro" id="IPR002219">
    <property type="entry name" value="PKC_DAG/PE"/>
</dbReference>
<comment type="subcellular location">
    <subcellularLocation>
        <location evidence="2">Cytoplasm</location>
    </subcellularLocation>
</comment>
<feature type="domain" description="Protein kinase" evidence="20">
    <location>
        <begin position="72"/>
        <end position="334"/>
    </location>
</feature>
<evidence type="ECO:0000259" key="20">
    <source>
        <dbReference type="PROSITE" id="PS50011"/>
    </source>
</evidence>
<keyword evidence="8" id="KW-0479">Metal-binding</keyword>
<reference evidence="24" key="1">
    <citation type="submission" date="2011-02" db="EMBL/GenBank/DDBJ databases">
        <title>The Genome Sequence of Capsaspora owczarzaki ATCC 30864.</title>
        <authorList>
            <person name="Russ C."/>
            <person name="Cuomo C."/>
            <person name="Burger G."/>
            <person name="Gray M.W."/>
            <person name="Holland P.W.H."/>
            <person name="King N."/>
            <person name="Lang F.B.F."/>
            <person name="Roger A.J."/>
            <person name="Ruiz-Trillo I."/>
            <person name="Young S.K."/>
            <person name="Zeng Q."/>
            <person name="Gargeya S."/>
            <person name="Alvarado L."/>
            <person name="Berlin A."/>
            <person name="Chapman S.B."/>
            <person name="Chen Z."/>
            <person name="Freedman E."/>
            <person name="Gellesch M."/>
            <person name="Goldberg J."/>
            <person name="Griggs A."/>
            <person name="Gujja S."/>
            <person name="Heilman E."/>
            <person name="Heiman D."/>
            <person name="Howarth C."/>
            <person name="Mehta T."/>
            <person name="Neiman D."/>
            <person name="Pearson M."/>
            <person name="Roberts A."/>
            <person name="Saif S."/>
            <person name="Shea T."/>
            <person name="Shenoy N."/>
            <person name="Sisk P."/>
            <person name="Stolte C."/>
            <person name="Sykes S."/>
            <person name="White J."/>
            <person name="Yandava C."/>
            <person name="Haas B."/>
            <person name="Nusbaum C."/>
            <person name="Birren B."/>
        </authorList>
    </citation>
    <scope>NUCLEOTIDE SEQUENCE</scope>
    <source>
        <strain evidence="24">ATCC 30864</strain>
    </source>
</reference>
<keyword evidence="10" id="KW-0863">Zinc-finger</keyword>
<evidence type="ECO:0000256" key="17">
    <source>
        <dbReference type="PROSITE-ProRule" id="PRU10141"/>
    </source>
</evidence>
<feature type="domain" description="AGC-kinase C-terminal" evidence="22">
    <location>
        <begin position="335"/>
        <end position="403"/>
    </location>
</feature>
<dbReference type="GO" id="GO:0004674">
    <property type="term" value="F:protein serine/threonine kinase activity"/>
    <property type="evidence" value="ECO:0007669"/>
    <property type="project" value="UniProtKB-KW"/>
</dbReference>
<dbReference type="GO" id="GO:0008270">
    <property type="term" value="F:zinc ion binding"/>
    <property type="evidence" value="ECO:0007669"/>
    <property type="project" value="UniProtKB-KW"/>
</dbReference>
<dbReference type="InterPro" id="IPR050839">
    <property type="entry name" value="Rho-assoc_Ser/Thr_Kinase"/>
</dbReference>
<keyword evidence="12" id="KW-0862">Zinc</keyword>
<dbReference type="GO" id="GO:0005856">
    <property type="term" value="C:cytoskeleton"/>
    <property type="evidence" value="ECO:0007669"/>
    <property type="project" value="TreeGrafter"/>
</dbReference>
<evidence type="ECO:0000256" key="7">
    <source>
        <dbReference type="ARBA" id="ARBA00022679"/>
    </source>
</evidence>
<dbReference type="FunFam" id="1.10.510.10:FF:000751">
    <property type="entry name" value="Non-specific serine/threonine protein kinase"/>
    <property type="match status" value="1"/>
</dbReference>
<evidence type="ECO:0000256" key="11">
    <source>
        <dbReference type="ARBA" id="ARBA00022777"/>
    </source>
</evidence>
<gene>
    <name evidence="23" type="ORF">CAOG_000316</name>
</gene>
<dbReference type="CDD" id="cd20792">
    <property type="entry name" value="C1_cPKC_nPKC_rpt1"/>
    <property type="match status" value="1"/>
</dbReference>
<keyword evidence="13 17" id="KW-0067">ATP-binding</keyword>
<evidence type="ECO:0000256" key="2">
    <source>
        <dbReference type="ARBA" id="ARBA00004496"/>
    </source>
</evidence>
<dbReference type="Gene3D" id="2.30.29.30">
    <property type="entry name" value="Pleckstrin-homology domain (PH domain)/Phosphotyrosine-binding domain (PTB)"/>
    <property type="match status" value="1"/>
</dbReference>
<evidence type="ECO:0000256" key="9">
    <source>
        <dbReference type="ARBA" id="ARBA00022741"/>
    </source>
</evidence>
<evidence type="ECO:0000256" key="12">
    <source>
        <dbReference type="ARBA" id="ARBA00022833"/>
    </source>
</evidence>
<keyword evidence="14 18" id="KW-0175">Coiled coil</keyword>
<dbReference type="SUPFAM" id="SSF50729">
    <property type="entry name" value="PH domain-like"/>
    <property type="match status" value="1"/>
</dbReference>
<dbReference type="RefSeq" id="XP_004365187.2">
    <property type="nucleotide sequence ID" value="XM_004365130.2"/>
</dbReference>
<comment type="catalytic activity">
    <reaction evidence="16">
        <text>L-seryl-[protein] + ATP = O-phospho-L-seryl-[protein] + ADP + H(+)</text>
        <dbReference type="Rhea" id="RHEA:17989"/>
        <dbReference type="Rhea" id="RHEA-COMP:9863"/>
        <dbReference type="Rhea" id="RHEA-COMP:11604"/>
        <dbReference type="ChEBI" id="CHEBI:15378"/>
        <dbReference type="ChEBI" id="CHEBI:29999"/>
        <dbReference type="ChEBI" id="CHEBI:30616"/>
        <dbReference type="ChEBI" id="CHEBI:83421"/>
        <dbReference type="ChEBI" id="CHEBI:456216"/>
        <dbReference type="EC" id="2.7.11.1"/>
    </reaction>
</comment>
<accession>A0A0D2U0G6</accession>
<keyword evidence="6" id="KW-0597">Phosphoprotein</keyword>
<organism evidence="23 24">
    <name type="scientific">Capsaspora owczarzaki (strain ATCC 30864)</name>
    <dbReference type="NCBI Taxonomy" id="595528"/>
    <lineage>
        <taxon>Eukaryota</taxon>
        <taxon>Filasterea</taxon>
        <taxon>Capsaspora</taxon>
    </lineage>
</organism>
<evidence type="ECO:0000256" key="19">
    <source>
        <dbReference type="SAM" id="MobiDB-lite"/>
    </source>
</evidence>
<dbReference type="InterPro" id="IPR000719">
    <property type="entry name" value="Prot_kinase_dom"/>
</dbReference>
<keyword evidence="24" id="KW-1185">Reference proteome</keyword>
<dbReference type="PROSITE" id="PS00107">
    <property type="entry name" value="PROTEIN_KINASE_ATP"/>
    <property type="match status" value="1"/>
</dbReference>
<feature type="region of interest" description="Disordered" evidence="19">
    <location>
        <begin position="1063"/>
        <end position="1092"/>
    </location>
</feature>
<dbReference type="SMART" id="SM00133">
    <property type="entry name" value="S_TK_X"/>
    <property type="match status" value="1"/>
</dbReference>
<keyword evidence="4" id="KW-0963">Cytoplasm</keyword>
<dbReference type="EC" id="2.7.11.1" evidence="3"/>
<evidence type="ECO:0000256" key="4">
    <source>
        <dbReference type="ARBA" id="ARBA00022490"/>
    </source>
</evidence>
<dbReference type="Gene3D" id="1.10.287.1490">
    <property type="match status" value="1"/>
</dbReference>
<dbReference type="GO" id="GO:0005524">
    <property type="term" value="F:ATP binding"/>
    <property type="evidence" value="ECO:0007669"/>
    <property type="project" value="UniProtKB-UniRule"/>
</dbReference>
<feature type="coiled-coil region" evidence="18">
    <location>
        <begin position="1092"/>
        <end position="1137"/>
    </location>
</feature>
<feature type="compositionally biased region" description="Basic and acidic residues" evidence="19">
    <location>
        <begin position="1069"/>
        <end position="1092"/>
    </location>
</feature>
<dbReference type="InterPro" id="IPR046349">
    <property type="entry name" value="C1-like_sf"/>
</dbReference>
<proteinExistence type="predicted"/>
<evidence type="ECO:0000256" key="15">
    <source>
        <dbReference type="ARBA" id="ARBA00047899"/>
    </source>
</evidence>
<dbReference type="CDD" id="cd05596">
    <property type="entry name" value="STKc_ROCK"/>
    <property type="match status" value="1"/>
</dbReference>
<evidence type="ECO:0000259" key="22">
    <source>
        <dbReference type="PROSITE" id="PS51285"/>
    </source>
</evidence>
<dbReference type="PROSITE" id="PS00479">
    <property type="entry name" value="ZF_DAG_PE_1"/>
    <property type="match status" value="1"/>
</dbReference>
<dbReference type="PROSITE" id="PS50011">
    <property type="entry name" value="PROTEIN_KINASE_DOM"/>
    <property type="match status" value="1"/>
</dbReference>
<name>A0A0D2U0G6_CAPO3</name>
<dbReference type="OrthoDB" id="2156623at2759"/>
<dbReference type="SUPFAM" id="SSF57889">
    <property type="entry name" value="Cysteine-rich domain"/>
    <property type="match status" value="1"/>
</dbReference>
<dbReference type="InterPro" id="IPR017441">
    <property type="entry name" value="Protein_kinase_ATP_BS"/>
</dbReference>
<feature type="domain" description="Phorbol-ester/DAG-type" evidence="21">
    <location>
        <begin position="1286"/>
        <end position="1335"/>
    </location>
</feature>
<evidence type="ECO:0000259" key="21">
    <source>
        <dbReference type="PROSITE" id="PS50081"/>
    </source>
</evidence>
<dbReference type="STRING" id="595528.A0A0D2U0G6"/>
<dbReference type="FunFam" id="3.30.200.20:FF:000017">
    <property type="entry name" value="Non-specific serine/threonine protein kinase"/>
    <property type="match status" value="1"/>
</dbReference>
<feature type="region of interest" description="Disordered" evidence="19">
    <location>
        <begin position="650"/>
        <end position="680"/>
    </location>
</feature>
<keyword evidence="5" id="KW-0723">Serine/threonine-protein kinase</keyword>
<dbReference type="InterPro" id="IPR057529">
    <property type="entry name" value="MRCK/ROCK_PH"/>
</dbReference>
<dbReference type="PROSITE" id="PS00108">
    <property type="entry name" value="PROTEIN_KINASE_ST"/>
    <property type="match status" value="1"/>
</dbReference>
<feature type="coiled-coil region" evidence="18">
    <location>
        <begin position="430"/>
        <end position="457"/>
    </location>
</feature>
<dbReference type="InterPro" id="IPR000961">
    <property type="entry name" value="AGC-kinase_C"/>
</dbReference>
<protein>
    <recommendedName>
        <fullName evidence="3">non-specific serine/threonine protein kinase</fullName>
        <ecNumber evidence="3">2.7.11.1</ecNumber>
    </recommendedName>
</protein>
<feature type="coiled-coil region" evidence="18">
    <location>
        <begin position="983"/>
        <end position="1027"/>
    </location>
</feature>
<dbReference type="InParanoid" id="A0A0D2U0G6"/>
<comment type="catalytic activity">
    <reaction evidence="15">
        <text>L-threonyl-[protein] + ATP = O-phospho-L-threonyl-[protein] + ADP + H(+)</text>
        <dbReference type="Rhea" id="RHEA:46608"/>
        <dbReference type="Rhea" id="RHEA-COMP:11060"/>
        <dbReference type="Rhea" id="RHEA-COMP:11605"/>
        <dbReference type="ChEBI" id="CHEBI:15378"/>
        <dbReference type="ChEBI" id="CHEBI:30013"/>
        <dbReference type="ChEBI" id="CHEBI:30616"/>
        <dbReference type="ChEBI" id="CHEBI:61977"/>
        <dbReference type="ChEBI" id="CHEBI:456216"/>
        <dbReference type="EC" id="2.7.11.1"/>
    </reaction>
</comment>
<keyword evidence="11 23" id="KW-0418">Kinase</keyword>
<dbReference type="PROSITE" id="PS50081">
    <property type="entry name" value="ZF_DAG_PE_2"/>
    <property type="match status" value="1"/>
</dbReference>
<evidence type="ECO:0000256" key="14">
    <source>
        <dbReference type="ARBA" id="ARBA00023054"/>
    </source>
</evidence>
<evidence type="ECO:0000256" key="3">
    <source>
        <dbReference type="ARBA" id="ARBA00012513"/>
    </source>
</evidence>
<dbReference type="Pfam" id="PF00069">
    <property type="entry name" value="Pkinase"/>
    <property type="match status" value="1"/>
</dbReference>
<dbReference type="Gene3D" id="1.10.510.10">
    <property type="entry name" value="Transferase(Phosphotransferase) domain 1"/>
    <property type="match status" value="1"/>
</dbReference>
<evidence type="ECO:0000313" key="23">
    <source>
        <dbReference type="EMBL" id="KJE88721.1"/>
    </source>
</evidence>
<feature type="compositionally biased region" description="Polar residues" evidence="19">
    <location>
        <begin position="650"/>
        <end position="663"/>
    </location>
</feature>
<dbReference type="PANTHER" id="PTHR22988:SF71">
    <property type="entry name" value="CITRON RHO-INTERACTING KINASE"/>
    <property type="match status" value="1"/>
</dbReference>
<evidence type="ECO:0000256" key="1">
    <source>
        <dbReference type="ARBA" id="ARBA00001946"/>
    </source>
</evidence>
<dbReference type="PhylomeDB" id="A0A0D2U0G6"/>
<dbReference type="PANTHER" id="PTHR22988">
    <property type="entry name" value="MYOTONIC DYSTROPHY S/T KINASE-RELATED"/>
    <property type="match status" value="1"/>
</dbReference>
<dbReference type="Pfam" id="PF00130">
    <property type="entry name" value="C1_1"/>
    <property type="match status" value="1"/>
</dbReference>
<dbReference type="SMART" id="SM00109">
    <property type="entry name" value="C1"/>
    <property type="match status" value="1"/>
</dbReference>
<dbReference type="eggNOG" id="KOG0612">
    <property type="taxonomic scope" value="Eukaryota"/>
</dbReference>
<evidence type="ECO:0000256" key="13">
    <source>
        <dbReference type="ARBA" id="ARBA00022840"/>
    </source>
</evidence>
<dbReference type="InterPro" id="IPR011993">
    <property type="entry name" value="PH-like_dom_sf"/>
</dbReference>
<evidence type="ECO:0000256" key="5">
    <source>
        <dbReference type="ARBA" id="ARBA00022527"/>
    </source>
</evidence>
<sequence length="1403" mass="155748">MALSDRFAALCGRLTDMGSTVSIDALLDAIQVLYDECNTAGIKRTTNVPEFLAKYNKPLNEVTGLRPNRADFETVKIIGRGAFGEVHLVKDKHSGNTYAMKCLSKFEMLKRSDTAFYWQERDVMAASNTPWIISLHYAFQDEKYLYLVMDFVPGGDLVTILSKYDFTEDMTRFYMAETVLAVDALHQLGYIHRDIKPDNMLLDASGHVKLADFGTCIKVGKDGLVRSDSAIGTPDYISPEVLESQNGAGVYGGECDWWSVGIMLFELLYGETPFYSESLLGTYGQIMNHQKHLKFPSEPAVSADAIDLMKKLICSRDVRLGKTSIADIKSHPFFKGISWDTLRDQKPPVVPEVKSNVDTSNFEDIDEEHTHNEHFPAPKTFSGNHLPFVGYTFARSNRFKVVGADGTEIARPAAPIAIAAPASASGGGAEDELVAQIEALEREKARFKSEFDSLQKKFDLEIEARKLAETELKANSRKTDRSAREQESAMRLMKELEKTNQDLEKTVAVSKLEVKEANRLVEEATKSKKRLQSELEQLRENAGDLSREREYKKQLDEAKKQLSEARETMADELDELKSQFTRASDQNKTLQSAKTDLEKELAIAQIELKEATAKLSTASSNSADGDKRAEEAEKALAALRSQVASLTDSVKSLTDKASASSAELETAKASLATQQRERQSLQEELAAVEKAKAMAIVDQRNAEDKLKRAEEELESLRVAHRKKLDRSDSEIAESQAHVKEVEALKSEVARIQSLYDQQRNAVSELERKLSISALDLKEAERQHEKAVKAHKEAEAEIETLKAKVDAKHTEAVDAREKLRELESSKAISTERVTSLTSQLEQERATHRELQTLYNSLAKSNVTTQIEVKEVSRKLAAAEAANQGSDAKLADLTAKLEEKTRRVTQVEALVSEAELARDGFKAKFEDSKSKLDGDVEALAELQSKFAEAEKNLSLLQIEVKGETTRANNAEKSLADAQASAAASVAELQEQVAQQTTVKESLEAERARLDALVNEAKNQEHLLQEEVAAGKKRLVEEKRAKEQIIIQSTQKESALNLALEKLSKMPASGKSDSKAPDSRYAEKKQTRSTEFRNLEKLLQEERQLTTKLKMQTDTKEFEIQELRHQLDELTAQFEQFNEQLANSALGDNMSVASLSLPEPGDTRMSMRASSVSLSAGSRRKSFDGRSLEGWLKTPKDPKNLKKGGWIKRYVVVSSYDEEKGKGSEPLSIIDLSDVILVRKVTQADVIHASQSEVDCIFQMLYKKQGELTAASSKPVFSDPNEKFHPSRGHEFVSTHFSKPTWCLLCKGFIYGIGKQGYCCRKCNYVSHRKCYTDVAPCMSDVEATQLLFMGSSVQDRDRWISGCSASKTTPSLSPTGSRKSIAPSAAQLAAVDAAVAGASTLAVPR</sequence>
<dbReference type="SUPFAM" id="SSF56112">
    <property type="entry name" value="Protein kinase-like (PK-like)"/>
    <property type="match status" value="1"/>
</dbReference>
<feature type="coiled-coil region" evidence="18">
    <location>
        <begin position="874"/>
        <end position="957"/>
    </location>
</feature>
<dbReference type="InterPro" id="IPR011009">
    <property type="entry name" value="Kinase-like_dom_sf"/>
</dbReference>
<evidence type="ECO:0000256" key="18">
    <source>
        <dbReference type="SAM" id="Coils"/>
    </source>
</evidence>
<dbReference type="Gene3D" id="3.30.60.20">
    <property type="match status" value="1"/>
</dbReference>
<dbReference type="Proteomes" id="UP000008743">
    <property type="component" value="Unassembled WGS sequence"/>
</dbReference>
<evidence type="ECO:0000256" key="16">
    <source>
        <dbReference type="ARBA" id="ARBA00048679"/>
    </source>
</evidence>
<evidence type="ECO:0000256" key="6">
    <source>
        <dbReference type="ARBA" id="ARBA00022553"/>
    </source>
</evidence>
<evidence type="ECO:0000256" key="8">
    <source>
        <dbReference type="ARBA" id="ARBA00022723"/>
    </source>
</evidence>
<dbReference type="Gene3D" id="3.30.200.20">
    <property type="entry name" value="Phosphorylase Kinase, domain 1"/>
    <property type="match status" value="1"/>
</dbReference>
<dbReference type="SMART" id="SM00220">
    <property type="entry name" value="S_TKc"/>
    <property type="match status" value="1"/>
</dbReference>
<evidence type="ECO:0000313" key="24">
    <source>
        <dbReference type="Proteomes" id="UP000008743"/>
    </source>
</evidence>